<dbReference type="EMBL" id="JADIMC010000047">
    <property type="protein sequence ID" value="MBO8476148.1"/>
    <property type="molecule type" value="Genomic_DNA"/>
</dbReference>
<dbReference type="InterPro" id="IPR024370">
    <property type="entry name" value="PBP_domain"/>
</dbReference>
<comment type="caution">
    <text evidence="3">The sequence shown here is derived from an EMBL/GenBank/DDBJ whole genome shotgun (WGS) entry which is preliminary data.</text>
</comment>
<reference evidence="3" key="2">
    <citation type="journal article" date="2021" name="PeerJ">
        <title>Extensive microbial diversity within the chicken gut microbiome revealed by metagenomics and culture.</title>
        <authorList>
            <person name="Gilroy R."/>
            <person name="Ravi A."/>
            <person name="Getino M."/>
            <person name="Pursley I."/>
            <person name="Horton D.L."/>
            <person name="Alikhan N.F."/>
            <person name="Baker D."/>
            <person name="Gharbi K."/>
            <person name="Hall N."/>
            <person name="Watson M."/>
            <person name="Adriaenssens E.M."/>
            <person name="Foster-Nyarko E."/>
            <person name="Jarju S."/>
            <person name="Secka A."/>
            <person name="Antonio M."/>
            <person name="Oren A."/>
            <person name="Chaudhuri R.R."/>
            <person name="La Ragione R."/>
            <person name="Hildebrand F."/>
            <person name="Pallen M.J."/>
        </authorList>
    </citation>
    <scope>NUCLEOTIDE SEQUENCE</scope>
    <source>
        <strain evidence="3">6919</strain>
    </source>
</reference>
<dbReference type="SUPFAM" id="SSF53850">
    <property type="entry name" value="Periplasmic binding protein-like II"/>
    <property type="match status" value="1"/>
</dbReference>
<dbReference type="InterPro" id="IPR050811">
    <property type="entry name" value="Phosphate_ABC_transporter"/>
</dbReference>
<keyword evidence="1" id="KW-0732">Signal</keyword>
<feature type="domain" description="PBP" evidence="2">
    <location>
        <begin position="30"/>
        <end position="308"/>
    </location>
</feature>
<evidence type="ECO:0000313" key="3">
    <source>
        <dbReference type="EMBL" id="MBO8476148.1"/>
    </source>
</evidence>
<name>A0A9D9NK79_9BACT</name>
<proteinExistence type="predicted"/>
<sequence length="333" mass="37257">MRAEYLSYFSLAVLLTIILASCDRNKPTDSSTSGLASLVCDESFENILNQEVDVFEYRYPNANIIPYYASESDAVDSLLQMKTSMIIVPHELTAEQVEYLDSHKKRVKSQKIAVDAIAVIANNENPIEELSIEELKNIFIGKYTDWNDISPNKSGKIMIVFDNQGSSTVKYMRDSVTGGQLFAKNVYAQNSNKEVFEVVKNRKNALGIIGVTWLNTDLDGGTANGVDIKTKMEQLERNDTTELASEMNNNFAKDLKVVAIRRNDNPIAYKPYQYYIYTGDYPFFRSIYAISTAPSGSLANGFYSFLTSVISQKIILGTGILPAMMPQRNVALE</sequence>
<gene>
    <name evidence="3" type="ORF">IAB88_04055</name>
</gene>
<dbReference type="PROSITE" id="PS51257">
    <property type="entry name" value="PROKAR_LIPOPROTEIN"/>
    <property type="match status" value="1"/>
</dbReference>
<organism evidence="3 4">
    <name type="scientific">Candidatus Limisoma faecipullorum</name>
    <dbReference type="NCBI Taxonomy" id="2840854"/>
    <lineage>
        <taxon>Bacteria</taxon>
        <taxon>Pseudomonadati</taxon>
        <taxon>Bacteroidota</taxon>
        <taxon>Bacteroidia</taxon>
        <taxon>Bacteroidales</taxon>
        <taxon>Candidatus Limisoma</taxon>
    </lineage>
</organism>
<evidence type="ECO:0000259" key="2">
    <source>
        <dbReference type="Pfam" id="PF12849"/>
    </source>
</evidence>
<dbReference type="AlphaFoldDB" id="A0A9D9NK79"/>
<dbReference type="Gene3D" id="3.40.190.10">
    <property type="entry name" value="Periplasmic binding protein-like II"/>
    <property type="match status" value="2"/>
</dbReference>
<dbReference type="PANTHER" id="PTHR30570">
    <property type="entry name" value="PERIPLASMIC PHOSPHATE BINDING COMPONENT OF PHOSPHATE ABC TRANSPORTER"/>
    <property type="match status" value="1"/>
</dbReference>
<protein>
    <submittedName>
        <fullName evidence="3">Substrate-binding domain-containing protein</fullName>
    </submittedName>
</protein>
<evidence type="ECO:0000256" key="1">
    <source>
        <dbReference type="ARBA" id="ARBA00022729"/>
    </source>
</evidence>
<dbReference type="PANTHER" id="PTHR30570:SF1">
    <property type="entry name" value="PHOSPHATE-BINDING PROTEIN PSTS"/>
    <property type="match status" value="1"/>
</dbReference>
<accession>A0A9D9NK79</accession>
<reference evidence="3" key="1">
    <citation type="submission" date="2020-10" db="EMBL/GenBank/DDBJ databases">
        <authorList>
            <person name="Gilroy R."/>
        </authorList>
    </citation>
    <scope>NUCLEOTIDE SEQUENCE</scope>
    <source>
        <strain evidence="3">6919</strain>
    </source>
</reference>
<dbReference type="Pfam" id="PF12849">
    <property type="entry name" value="PBP_like_2"/>
    <property type="match status" value="1"/>
</dbReference>
<dbReference type="Proteomes" id="UP000823598">
    <property type="component" value="Unassembled WGS sequence"/>
</dbReference>
<evidence type="ECO:0000313" key="4">
    <source>
        <dbReference type="Proteomes" id="UP000823598"/>
    </source>
</evidence>